<proteinExistence type="predicted"/>
<name>A0A1C4G449_9ENTR</name>
<evidence type="ECO:0000313" key="1">
    <source>
        <dbReference type="EMBL" id="SCC62733.1"/>
    </source>
</evidence>
<reference evidence="2" key="1">
    <citation type="submission" date="2016-08" db="EMBL/GenBank/DDBJ databases">
        <authorList>
            <person name="Varghese N."/>
            <person name="Submissions Spin"/>
        </authorList>
    </citation>
    <scope>NUCLEOTIDE SEQUENCE [LARGE SCALE GENOMIC DNA]</scope>
    <source>
        <strain evidence="2">REICA_142</strain>
    </source>
</reference>
<keyword evidence="2" id="KW-1185">Reference proteome</keyword>
<dbReference type="Proteomes" id="UP000198515">
    <property type="component" value="Unassembled WGS sequence"/>
</dbReference>
<dbReference type="EMBL" id="FMBC01000050">
    <property type="protein sequence ID" value="SCC62733.1"/>
    <property type="molecule type" value="Genomic_DNA"/>
</dbReference>
<gene>
    <name evidence="1" type="ORF">GA0061070_105027</name>
</gene>
<sequence>MVSERNERAQRKWACVRFIAELSLLHHCKKEELEMALWLIADMAESESATAQERDIFYHVE</sequence>
<dbReference type="AlphaFoldDB" id="A0A1C4G449"/>
<dbReference type="RefSeq" id="WP_090137700.1">
    <property type="nucleotide sequence ID" value="NZ_FMBC01000050.1"/>
</dbReference>
<accession>A0A1C4G449</accession>
<evidence type="ECO:0000313" key="2">
    <source>
        <dbReference type="Proteomes" id="UP000198515"/>
    </source>
</evidence>
<protein>
    <submittedName>
        <fullName evidence="1">Uncharacterized protein</fullName>
    </submittedName>
</protein>
<dbReference type="OrthoDB" id="6544639at2"/>
<organism evidence="1 2">
    <name type="scientific">Kosakonia oryziphila</name>
    <dbReference type="NCBI Taxonomy" id="1005667"/>
    <lineage>
        <taxon>Bacteria</taxon>
        <taxon>Pseudomonadati</taxon>
        <taxon>Pseudomonadota</taxon>
        <taxon>Gammaproteobacteria</taxon>
        <taxon>Enterobacterales</taxon>
        <taxon>Enterobacteriaceae</taxon>
        <taxon>Kosakonia</taxon>
    </lineage>
</organism>